<feature type="domain" description="Major facilitator superfamily (MFS) profile" evidence="5">
    <location>
        <begin position="21"/>
        <end position="154"/>
    </location>
</feature>
<dbReference type="AlphaFoldDB" id="A0A8D5FKB7"/>
<dbReference type="GO" id="GO:0022857">
    <property type="term" value="F:transmembrane transporter activity"/>
    <property type="evidence" value="ECO:0007669"/>
    <property type="project" value="InterPro"/>
</dbReference>
<keyword evidence="7" id="KW-1185">Reference proteome</keyword>
<evidence type="ECO:0000259" key="5">
    <source>
        <dbReference type="PROSITE" id="PS50850"/>
    </source>
</evidence>
<dbReference type="InterPro" id="IPR011701">
    <property type="entry name" value="MFS"/>
</dbReference>
<dbReference type="EMBL" id="AP024086">
    <property type="protein sequence ID" value="BCL63222.1"/>
    <property type="molecule type" value="Genomic_DNA"/>
</dbReference>
<evidence type="ECO:0000256" key="4">
    <source>
        <dbReference type="SAM" id="Phobius"/>
    </source>
</evidence>
<protein>
    <recommendedName>
        <fullName evidence="5">Major facilitator superfamily (MFS) profile domain-containing protein</fullName>
    </recommendedName>
</protein>
<feature type="transmembrane region" description="Helical" evidence="4">
    <location>
        <begin position="59"/>
        <end position="78"/>
    </location>
</feature>
<sequence>MDETGLYDCPMPETFRDKAGMLVFLAWLFYLGFVARMLFAPLMPEIEAELGISHSDAGMLFLMMSSGYLLAPLCSGFISSRIEHLGTLKLSAWLTGLALLPFSFITTREGIGLLLMIVGFAGSLHLPSAIATITAEIQRSDWGKGLSVHQLARR</sequence>
<evidence type="ECO:0000313" key="7">
    <source>
        <dbReference type="Proteomes" id="UP000826725"/>
    </source>
</evidence>
<evidence type="ECO:0000313" key="6">
    <source>
        <dbReference type="EMBL" id="BCL63222.1"/>
    </source>
</evidence>
<feature type="transmembrane region" description="Helical" evidence="4">
    <location>
        <begin position="21"/>
        <end position="39"/>
    </location>
</feature>
<feature type="transmembrane region" description="Helical" evidence="4">
    <location>
        <begin position="90"/>
        <end position="107"/>
    </location>
</feature>
<proteinExistence type="predicted"/>
<dbReference type="PROSITE" id="PS50850">
    <property type="entry name" value="MFS"/>
    <property type="match status" value="1"/>
</dbReference>
<evidence type="ECO:0000256" key="1">
    <source>
        <dbReference type="ARBA" id="ARBA00022692"/>
    </source>
</evidence>
<keyword evidence="1 4" id="KW-0812">Transmembrane</keyword>
<dbReference type="KEGG" id="dbk:DGMP_39150"/>
<gene>
    <name evidence="6" type="ORF">DGMP_39150</name>
</gene>
<keyword evidence="2 4" id="KW-1133">Transmembrane helix</keyword>
<feature type="transmembrane region" description="Helical" evidence="4">
    <location>
        <begin position="113"/>
        <end position="135"/>
    </location>
</feature>
<dbReference type="InterPro" id="IPR020846">
    <property type="entry name" value="MFS_dom"/>
</dbReference>
<keyword evidence="3 4" id="KW-0472">Membrane</keyword>
<evidence type="ECO:0000256" key="2">
    <source>
        <dbReference type="ARBA" id="ARBA00022989"/>
    </source>
</evidence>
<dbReference type="RefSeq" id="WP_228855495.1">
    <property type="nucleotide sequence ID" value="NZ_AP024086.1"/>
</dbReference>
<dbReference type="Proteomes" id="UP000826725">
    <property type="component" value="Chromosome"/>
</dbReference>
<dbReference type="Pfam" id="PF07690">
    <property type="entry name" value="MFS_1"/>
    <property type="match status" value="1"/>
</dbReference>
<organism evidence="6 7">
    <name type="scientific">Desulfomarina profundi</name>
    <dbReference type="NCBI Taxonomy" id="2772557"/>
    <lineage>
        <taxon>Bacteria</taxon>
        <taxon>Pseudomonadati</taxon>
        <taxon>Thermodesulfobacteriota</taxon>
        <taxon>Desulfobulbia</taxon>
        <taxon>Desulfobulbales</taxon>
        <taxon>Desulfobulbaceae</taxon>
        <taxon>Desulfomarina</taxon>
    </lineage>
</organism>
<evidence type="ECO:0000256" key="3">
    <source>
        <dbReference type="ARBA" id="ARBA00023136"/>
    </source>
</evidence>
<name>A0A8D5FKB7_9BACT</name>
<reference evidence="6" key="1">
    <citation type="submission" date="2020-09" db="EMBL/GenBank/DDBJ databases">
        <title>Desulfogranum mesoprofundum gen. nov., sp. nov., a novel mesophilic, sulfate-reducing chemolithoautotroph isolated from a deep-sea hydrothermal vent chimney in the Suiyo Seamount.</title>
        <authorList>
            <person name="Hashimoto Y."/>
            <person name="Nakagawa S."/>
        </authorList>
    </citation>
    <scope>NUCLEOTIDE SEQUENCE</scope>
    <source>
        <strain evidence="6">KT2</strain>
    </source>
</reference>
<accession>A0A8D5FKB7</accession>